<evidence type="ECO:0000313" key="3">
    <source>
        <dbReference type="Proteomes" id="UP001367030"/>
    </source>
</evidence>
<evidence type="ECO:0000259" key="1">
    <source>
        <dbReference type="Pfam" id="PF25164"/>
    </source>
</evidence>
<keyword evidence="3" id="KW-1185">Reference proteome</keyword>
<reference evidence="2 3" key="1">
    <citation type="submission" date="2024-03" db="EMBL/GenBank/DDBJ databases">
        <title>Novel species of the genus Variovorax.</title>
        <authorList>
            <person name="Liu Q."/>
            <person name="Xin Y.-H."/>
        </authorList>
    </citation>
    <scope>NUCLEOTIDE SEQUENCE [LARGE SCALE GENOMIC DNA]</scope>
    <source>
        <strain evidence="2 3">KACC 18901</strain>
    </source>
</reference>
<dbReference type="Pfam" id="PF25164">
    <property type="entry name" value="CoiA_N"/>
    <property type="match status" value="1"/>
</dbReference>
<dbReference type="RefSeq" id="WP_340335992.1">
    <property type="nucleotide sequence ID" value="NZ_JBBKZS010000005.1"/>
</dbReference>
<comment type="caution">
    <text evidence="2">The sequence shown here is derived from an EMBL/GenBank/DDBJ whole genome shotgun (WGS) entry which is preliminary data.</text>
</comment>
<feature type="domain" description="Competence protein CoiA-like N-terminal" evidence="1">
    <location>
        <begin position="27"/>
        <end position="58"/>
    </location>
</feature>
<organism evidence="2 3">
    <name type="scientific">Variovorax robiniae</name>
    <dbReference type="NCBI Taxonomy" id="1836199"/>
    <lineage>
        <taxon>Bacteria</taxon>
        <taxon>Pseudomonadati</taxon>
        <taxon>Pseudomonadota</taxon>
        <taxon>Betaproteobacteria</taxon>
        <taxon>Burkholderiales</taxon>
        <taxon>Comamonadaceae</taxon>
        <taxon>Variovorax</taxon>
    </lineage>
</organism>
<dbReference type="InterPro" id="IPR057253">
    <property type="entry name" value="CoiA-like_N"/>
</dbReference>
<protein>
    <submittedName>
        <fullName evidence="2">Competence protein CoiA family protein</fullName>
    </submittedName>
</protein>
<accession>A0ABU8X7U3</accession>
<evidence type="ECO:0000313" key="2">
    <source>
        <dbReference type="EMBL" id="MEJ8855926.1"/>
    </source>
</evidence>
<name>A0ABU8X7U3_9BURK</name>
<gene>
    <name evidence="2" type="ORF">WKW79_15205</name>
</gene>
<dbReference type="EMBL" id="JBBKZS010000005">
    <property type="protein sequence ID" value="MEJ8855926.1"/>
    <property type="molecule type" value="Genomic_DNA"/>
</dbReference>
<sequence>MLALFAVHSSDRFVHVTEVERGLACDCRCAVCGEQVIARQGDVREHHFAHSSNAQPCASSYESDLHRFAKRVIVEAGGLVVPVNAAAALALGLGDDKGPRILLACTSIEEEVVVGDRRPDLLAATTAGISVAIEVAYTSFCDSQKRQDYGDLRLSALEIDLRAFTPTAFDVGRVKHALLEDIACKSWLWPVRLEEAEPSSEPPSVPPTVSTPRRQFLPEEIVKLRGRWISVKELPSGDIAIKAVRYDPDVVSVVRTVARQHLGQYRGTYFSWVIPRFRAEAARAQLRTIAAGV</sequence>
<proteinExistence type="predicted"/>
<dbReference type="Proteomes" id="UP001367030">
    <property type="component" value="Unassembled WGS sequence"/>
</dbReference>